<comment type="caution">
    <text evidence="2">The sequence shown here is derived from an EMBL/GenBank/DDBJ whole genome shotgun (WGS) entry which is preliminary data.</text>
</comment>
<sequence>MGSGKTSFDSKISTTSTDRSLLEIYQRYVDESQRKNNFKEKVDKHLKELICDRHELDAEVLRRGEKISNLQKALIDLQLSCFDERDRFHNVTIENEKLKKSYEKLREGIRSLLNQTKDRELQDKISNVLQHSKVKVDVRYDPKAASSSTSRSHHRRSIIELLKEQIQSLQTKIKEYSKVSKSKIDIILEDCKLALEKSRGKLLQNEQEINFLKKKLQEVDNQVSKAKQIYFDQHESYQNDGDLTMKFCSSSGKHSSSDKKCEVKTNLSNDSIRSIATSMHFTLVMLLKVLDKVLYLLNSIQVTQVFSEIAKMPKSPICQAYVKEEDLTQLQGCIRHCTRLSFDINNLWKSLNNHFTSEKIKPMYINIESDVKDLLPVVEELATTTAETDLLFVSLSRENFFDYLIRPKSHSGKFGLKETSNQAQYVFDVFKMVVTVKSTKCFVSQAEKIVERIIQKCDGMTYIKQDQIEYSLSKNSEKMSNIYNLQETKYLYLTEQSRSEKPKIMGADDVTKSINETIEKISHLETGEYYKNLAFFKYLSEQINLLDERLKEMYAESNVKNKQEQFSEYSEFTFNKLETLAKHSRDAVNSAEAQITSLQNNARLLSKKLRDAEELVRESVRECLMLKQKLQIEQLHWEIDRTRLNGEPWEKFYKTSDFELDTVVNEVDICINTKKESKISGPFECLYCKQGSHHKFCIQKIKELTANNRKISTELKLLQQEMKEEKKVSKMNQEQVVRATHDIGVQEQDFKKTLLSSESKNASLIEQLKLERNRLKKMERFHHLEIEGFQTDIKNLKAKILNLEKQLVKAVLIFEHDKKDVELLKTVQITAQHSTQAIGALRRLKAKLYEIETDIKNL</sequence>
<protein>
    <submittedName>
        <fullName evidence="2">Uncharacterized protein</fullName>
    </submittedName>
</protein>
<evidence type="ECO:0000256" key="1">
    <source>
        <dbReference type="SAM" id="Coils"/>
    </source>
</evidence>
<gene>
    <name evidence="2" type="ORF">TNCT_456901</name>
</gene>
<feature type="coiled-coil region" evidence="1">
    <location>
        <begin position="581"/>
        <end position="629"/>
    </location>
</feature>
<feature type="coiled-coil region" evidence="1">
    <location>
        <begin position="159"/>
        <end position="229"/>
    </location>
</feature>
<feature type="coiled-coil region" evidence="1">
    <location>
        <begin position="786"/>
        <end position="813"/>
    </location>
</feature>
<feature type="coiled-coil region" evidence="1">
    <location>
        <begin position="701"/>
        <end position="735"/>
    </location>
</feature>
<name>A0A8X6F327_TRICU</name>
<keyword evidence="3" id="KW-1185">Reference proteome</keyword>
<dbReference type="AlphaFoldDB" id="A0A8X6F327"/>
<dbReference type="OrthoDB" id="6433407at2759"/>
<dbReference type="Proteomes" id="UP000887116">
    <property type="component" value="Unassembled WGS sequence"/>
</dbReference>
<evidence type="ECO:0000313" key="2">
    <source>
        <dbReference type="EMBL" id="GFQ68291.1"/>
    </source>
</evidence>
<accession>A0A8X6F327</accession>
<evidence type="ECO:0000313" key="3">
    <source>
        <dbReference type="Proteomes" id="UP000887116"/>
    </source>
</evidence>
<dbReference type="PANTHER" id="PTHR22091">
    <property type="entry name" value="COILED-COIL DOMAIN-CONTAINING PROTEIN 77"/>
    <property type="match status" value="1"/>
</dbReference>
<keyword evidence="1" id="KW-0175">Coiled coil</keyword>
<organism evidence="2 3">
    <name type="scientific">Trichonephila clavata</name>
    <name type="common">Joro spider</name>
    <name type="synonym">Nephila clavata</name>
    <dbReference type="NCBI Taxonomy" id="2740835"/>
    <lineage>
        <taxon>Eukaryota</taxon>
        <taxon>Metazoa</taxon>
        <taxon>Ecdysozoa</taxon>
        <taxon>Arthropoda</taxon>
        <taxon>Chelicerata</taxon>
        <taxon>Arachnida</taxon>
        <taxon>Araneae</taxon>
        <taxon>Araneomorphae</taxon>
        <taxon>Entelegynae</taxon>
        <taxon>Araneoidea</taxon>
        <taxon>Nephilidae</taxon>
        <taxon>Trichonephila</taxon>
    </lineage>
</organism>
<proteinExistence type="predicted"/>
<dbReference type="PANTHER" id="PTHR22091:SF1">
    <property type="entry name" value="COILED-COIL DOMAIN-CONTAINING PROTEIN 77"/>
    <property type="match status" value="1"/>
</dbReference>
<dbReference type="GO" id="GO:0005813">
    <property type="term" value="C:centrosome"/>
    <property type="evidence" value="ECO:0007669"/>
    <property type="project" value="TreeGrafter"/>
</dbReference>
<dbReference type="InterPro" id="IPR037696">
    <property type="entry name" value="CCDC77"/>
</dbReference>
<reference evidence="2" key="1">
    <citation type="submission" date="2020-07" db="EMBL/GenBank/DDBJ databases">
        <title>Multicomponent nature underlies the extraordinary mechanical properties of spider dragline silk.</title>
        <authorList>
            <person name="Kono N."/>
            <person name="Nakamura H."/>
            <person name="Mori M."/>
            <person name="Yoshida Y."/>
            <person name="Ohtoshi R."/>
            <person name="Malay A.D."/>
            <person name="Moran D.A.P."/>
            <person name="Tomita M."/>
            <person name="Numata K."/>
            <person name="Arakawa K."/>
        </authorList>
    </citation>
    <scope>NUCLEOTIDE SEQUENCE</scope>
</reference>
<dbReference type="EMBL" id="BMAO01010604">
    <property type="protein sequence ID" value="GFQ68291.1"/>
    <property type="molecule type" value="Genomic_DNA"/>
</dbReference>